<evidence type="ECO:0000259" key="3">
    <source>
        <dbReference type="Pfam" id="PF25298"/>
    </source>
</evidence>
<feature type="domain" description="FP protein C-terminal" evidence="3">
    <location>
        <begin position="275"/>
        <end position="327"/>
    </location>
</feature>
<sequence>MPLRHSPPTKASSVSHEDTSVSALPAAEAQAQARVEIHREISAQKILINASDCDLQCMSDDPSNNHYNTSQRQKRKRTNTSEMQISHFMTEMRDMFSDLKAQQETKMEKLYTVIEEVRNQNLEIRSCIEFLSTKYDSLMEQVNELKEENSQHLKYIQALETKLENCERSNRATCIEIKNLPINQSESKGCLLETVSKIGDVLKVGIQTNDVKDIFRINTRNPENKTVIVDLVSNIKKDFILKAYKKYNKGNTKLNTENVGIHGQSKPIFIAENLTAKMKRLFYLARVFANSNEYKYCWTSNGKIFIREKDGSPFYLIKDESDLKKIVKAY</sequence>
<accession>A0ABN8ARZ0</accession>
<dbReference type="Proteomes" id="UP001153292">
    <property type="component" value="Chromosome 1"/>
</dbReference>
<reference evidence="4" key="1">
    <citation type="submission" date="2021-12" db="EMBL/GenBank/DDBJ databases">
        <authorList>
            <person name="King R."/>
        </authorList>
    </citation>
    <scope>NUCLEOTIDE SEQUENCE</scope>
</reference>
<dbReference type="EMBL" id="OU963894">
    <property type="protein sequence ID" value="CAH0397519.1"/>
    <property type="molecule type" value="Genomic_DNA"/>
</dbReference>
<feature type="coiled-coil region" evidence="1">
    <location>
        <begin position="100"/>
        <end position="162"/>
    </location>
</feature>
<dbReference type="Pfam" id="PF25298">
    <property type="entry name" value="Baculo_FP_2nd"/>
    <property type="match status" value="1"/>
</dbReference>
<dbReference type="InterPro" id="IPR057251">
    <property type="entry name" value="FP_C"/>
</dbReference>
<keyword evidence="1" id="KW-0175">Coiled coil</keyword>
<organism evidence="4 5">
    <name type="scientific">Chilo suppressalis</name>
    <name type="common">Asiatic rice borer moth</name>
    <dbReference type="NCBI Taxonomy" id="168631"/>
    <lineage>
        <taxon>Eukaryota</taxon>
        <taxon>Metazoa</taxon>
        <taxon>Ecdysozoa</taxon>
        <taxon>Arthropoda</taxon>
        <taxon>Hexapoda</taxon>
        <taxon>Insecta</taxon>
        <taxon>Pterygota</taxon>
        <taxon>Neoptera</taxon>
        <taxon>Endopterygota</taxon>
        <taxon>Lepidoptera</taxon>
        <taxon>Glossata</taxon>
        <taxon>Ditrysia</taxon>
        <taxon>Pyraloidea</taxon>
        <taxon>Crambidae</taxon>
        <taxon>Crambinae</taxon>
        <taxon>Chilo</taxon>
    </lineage>
</organism>
<feature type="region of interest" description="Disordered" evidence="2">
    <location>
        <begin position="1"/>
        <end position="25"/>
    </location>
</feature>
<protein>
    <recommendedName>
        <fullName evidence="3">FP protein C-terminal domain-containing protein</fullName>
    </recommendedName>
</protein>
<gene>
    <name evidence="4" type="ORF">CHILSU_LOCUS590</name>
</gene>
<evidence type="ECO:0000313" key="5">
    <source>
        <dbReference type="Proteomes" id="UP001153292"/>
    </source>
</evidence>
<keyword evidence="5" id="KW-1185">Reference proteome</keyword>
<evidence type="ECO:0000256" key="2">
    <source>
        <dbReference type="SAM" id="MobiDB-lite"/>
    </source>
</evidence>
<evidence type="ECO:0000313" key="4">
    <source>
        <dbReference type="EMBL" id="CAH0397519.1"/>
    </source>
</evidence>
<proteinExistence type="predicted"/>
<evidence type="ECO:0000256" key="1">
    <source>
        <dbReference type="SAM" id="Coils"/>
    </source>
</evidence>
<feature type="compositionally biased region" description="Polar residues" evidence="2">
    <location>
        <begin position="61"/>
        <end position="71"/>
    </location>
</feature>
<feature type="region of interest" description="Disordered" evidence="2">
    <location>
        <begin position="61"/>
        <end position="80"/>
    </location>
</feature>
<name>A0ABN8ARZ0_CHISP</name>